<dbReference type="EMBL" id="FXBM01000004">
    <property type="protein sequence ID" value="SMH50592.1"/>
    <property type="molecule type" value="Genomic_DNA"/>
</dbReference>
<evidence type="ECO:0000313" key="3">
    <source>
        <dbReference type="Proteomes" id="UP000193711"/>
    </source>
</evidence>
<proteinExistence type="predicted"/>
<reference evidence="3" key="1">
    <citation type="submission" date="2017-04" db="EMBL/GenBank/DDBJ databases">
        <authorList>
            <person name="Varghese N."/>
            <person name="Submissions S."/>
        </authorList>
    </citation>
    <scope>NUCLEOTIDE SEQUENCE [LARGE SCALE GENOMIC DNA]</scope>
    <source>
        <strain evidence="3">VKM Ac-2121</strain>
    </source>
</reference>
<accession>A0A1X7PGF9</accession>
<dbReference type="Proteomes" id="UP000193711">
    <property type="component" value="Unassembled WGS sequence"/>
</dbReference>
<keyword evidence="3" id="KW-1185">Reference proteome</keyword>
<organism evidence="2 3">
    <name type="scientific">Rathayibacter oskolensis</name>
    <dbReference type="NCBI Taxonomy" id="1891671"/>
    <lineage>
        <taxon>Bacteria</taxon>
        <taxon>Bacillati</taxon>
        <taxon>Actinomycetota</taxon>
        <taxon>Actinomycetes</taxon>
        <taxon>Micrococcales</taxon>
        <taxon>Microbacteriaceae</taxon>
        <taxon>Rathayibacter</taxon>
    </lineage>
</organism>
<sequence>MTELSTSGGAAPGDLTPEQATQVDVAEYELRRLGLAEARVLHRGDLAIIDAPARDLSLIANSPLRGEVLRAVSAAGFAHVALDLSGRA</sequence>
<gene>
    <name evidence="2" type="ORF">SAMN06295885_3583</name>
</gene>
<protein>
    <submittedName>
        <fullName evidence="2">Uncharacterized protein</fullName>
    </submittedName>
</protein>
<dbReference type="STRING" id="1891671.SAMN06295885_3583"/>
<evidence type="ECO:0000313" key="2">
    <source>
        <dbReference type="EMBL" id="SMH50592.1"/>
    </source>
</evidence>
<feature type="region of interest" description="Disordered" evidence="1">
    <location>
        <begin position="1"/>
        <end position="20"/>
    </location>
</feature>
<evidence type="ECO:0000256" key="1">
    <source>
        <dbReference type="SAM" id="MobiDB-lite"/>
    </source>
</evidence>
<name>A0A1X7PGF9_9MICO</name>
<dbReference type="OrthoDB" id="9776919at2"/>
<dbReference type="AlphaFoldDB" id="A0A1X7PGF9"/>
<dbReference type="RefSeq" id="WP_085477978.1">
    <property type="nucleotide sequence ID" value="NZ_FXBM01000004.1"/>
</dbReference>